<comment type="caution">
    <text evidence="7">The sequence shown here is derived from an EMBL/GenBank/DDBJ whole genome shotgun (WGS) entry which is preliminary data.</text>
</comment>
<feature type="transmembrane region" description="Helical" evidence="5">
    <location>
        <begin position="307"/>
        <end position="328"/>
    </location>
</feature>
<keyword evidence="3 5" id="KW-1133">Transmembrane helix</keyword>
<evidence type="ECO:0000313" key="7">
    <source>
        <dbReference type="EMBL" id="GID56893.1"/>
    </source>
</evidence>
<protein>
    <submittedName>
        <fullName evidence="7">MFS transporter</fullName>
    </submittedName>
</protein>
<dbReference type="EMBL" id="BOMG01000064">
    <property type="protein sequence ID" value="GID56893.1"/>
    <property type="molecule type" value="Genomic_DNA"/>
</dbReference>
<dbReference type="PANTHER" id="PTHR23523">
    <property type="match status" value="1"/>
</dbReference>
<evidence type="ECO:0000256" key="5">
    <source>
        <dbReference type="SAM" id="Phobius"/>
    </source>
</evidence>
<feature type="domain" description="Major facilitator superfamily (MFS) profile" evidence="6">
    <location>
        <begin position="15"/>
        <end position="395"/>
    </location>
</feature>
<reference evidence="7 8" key="1">
    <citation type="submission" date="2021-01" db="EMBL/GenBank/DDBJ databases">
        <title>Whole genome shotgun sequence of Actinoplanes couchii NBRC 106145.</title>
        <authorList>
            <person name="Komaki H."/>
            <person name="Tamura T."/>
        </authorList>
    </citation>
    <scope>NUCLEOTIDE SEQUENCE [LARGE SCALE GENOMIC DNA]</scope>
    <source>
        <strain evidence="7 8">NBRC 106145</strain>
    </source>
</reference>
<organism evidence="7 8">
    <name type="scientific">Actinoplanes couchii</name>
    <dbReference type="NCBI Taxonomy" id="403638"/>
    <lineage>
        <taxon>Bacteria</taxon>
        <taxon>Bacillati</taxon>
        <taxon>Actinomycetota</taxon>
        <taxon>Actinomycetes</taxon>
        <taxon>Micromonosporales</taxon>
        <taxon>Micromonosporaceae</taxon>
        <taxon>Actinoplanes</taxon>
    </lineage>
</organism>
<name>A0ABQ3XEG3_9ACTN</name>
<evidence type="ECO:0000256" key="4">
    <source>
        <dbReference type="ARBA" id="ARBA00023136"/>
    </source>
</evidence>
<evidence type="ECO:0000256" key="1">
    <source>
        <dbReference type="ARBA" id="ARBA00004651"/>
    </source>
</evidence>
<dbReference type="InterPro" id="IPR020846">
    <property type="entry name" value="MFS_dom"/>
</dbReference>
<evidence type="ECO:0000313" key="8">
    <source>
        <dbReference type="Proteomes" id="UP000612282"/>
    </source>
</evidence>
<keyword evidence="2 5" id="KW-0812">Transmembrane</keyword>
<proteinExistence type="predicted"/>
<feature type="transmembrane region" description="Helical" evidence="5">
    <location>
        <begin position="281"/>
        <end position="301"/>
    </location>
</feature>
<evidence type="ECO:0000256" key="3">
    <source>
        <dbReference type="ARBA" id="ARBA00022989"/>
    </source>
</evidence>
<dbReference type="Pfam" id="PF07690">
    <property type="entry name" value="MFS_1"/>
    <property type="match status" value="1"/>
</dbReference>
<keyword evidence="8" id="KW-1185">Reference proteome</keyword>
<keyword evidence="4 5" id="KW-0472">Membrane</keyword>
<sequence>MSAAAPLSTQSRARLARGVLLAVALTALNLRTAVTGFSVLTGDAGAELRFGPVVAGAIGTIVTGCFAVAAFSVAPLARRIGLERTAAIAATAVTLGVLLRAVAWSPGVLIVATVIAFSGVGAANVVLIPIVKQHFPERLHAVSTMYMVLLQVGQLSAPLVALPLANAFGWRTAAGVWAVFTGVAAILWLMFVPRSGSSSAAATVPAAPPVSWRTPLVLGLIGLMAMTTLHVYALVTWFPAMLEDAGLSSTASALLLSWFSGLGLIAAFVVPPLVRRLRNAYPIVVVCVVLMGAGYGGMIVAPAAGAFLWATAFGLGVSTFPLCLTLITVRAVDAAGASRLSSLVQGVGYGAGCLGPLAIGAFHQAGNGWDGTYLVLAATLLVTLAAGWAACRPVPSTAG</sequence>
<dbReference type="SUPFAM" id="SSF103473">
    <property type="entry name" value="MFS general substrate transporter"/>
    <property type="match status" value="1"/>
</dbReference>
<accession>A0ABQ3XEG3</accession>
<feature type="transmembrane region" description="Helical" evidence="5">
    <location>
        <begin position="214"/>
        <end position="235"/>
    </location>
</feature>
<gene>
    <name evidence="7" type="primary">cynX</name>
    <name evidence="7" type="ORF">Aco03nite_052970</name>
</gene>
<feature type="transmembrane region" description="Helical" evidence="5">
    <location>
        <begin position="52"/>
        <end position="74"/>
    </location>
</feature>
<feature type="transmembrane region" description="Helical" evidence="5">
    <location>
        <begin position="371"/>
        <end position="391"/>
    </location>
</feature>
<dbReference type="RefSeq" id="WP_203798915.1">
    <property type="nucleotide sequence ID" value="NZ_BAAAQE010000094.1"/>
</dbReference>
<evidence type="ECO:0000259" key="6">
    <source>
        <dbReference type="PROSITE" id="PS50850"/>
    </source>
</evidence>
<dbReference type="InterPro" id="IPR011701">
    <property type="entry name" value="MFS"/>
</dbReference>
<dbReference type="PROSITE" id="PS50850">
    <property type="entry name" value="MFS"/>
    <property type="match status" value="1"/>
</dbReference>
<feature type="transmembrane region" description="Helical" evidence="5">
    <location>
        <begin position="174"/>
        <end position="193"/>
    </location>
</feature>
<feature type="transmembrane region" description="Helical" evidence="5">
    <location>
        <begin position="109"/>
        <end position="131"/>
    </location>
</feature>
<feature type="transmembrane region" description="Helical" evidence="5">
    <location>
        <begin position="340"/>
        <end position="359"/>
    </location>
</feature>
<feature type="transmembrane region" description="Helical" evidence="5">
    <location>
        <begin position="255"/>
        <end position="274"/>
    </location>
</feature>
<evidence type="ECO:0000256" key="2">
    <source>
        <dbReference type="ARBA" id="ARBA00022692"/>
    </source>
</evidence>
<dbReference type="PANTHER" id="PTHR23523:SF2">
    <property type="entry name" value="2-NITROIMIDAZOLE TRANSPORTER"/>
    <property type="match status" value="1"/>
</dbReference>
<dbReference type="InterPro" id="IPR052524">
    <property type="entry name" value="MFS_Cyanate_Porter"/>
</dbReference>
<dbReference type="Gene3D" id="1.20.1250.20">
    <property type="entry name" value="MFS general substrate transporter like domains"/>
    <property type="match status" value="1"/>
</dbReference>
<comment type="subcellular location">
    <subcellularLocation>
        <location evidence="1">Cell membrane</location>
        <topology evidence="1">Multi-pass membrane protein</topology>
    </subcellularLocation>
</comment>
<dbReference type="InterPro" id="IPR036259">
    <property type="entry name" value="MFS_trans_sf"/>
</dbReference>
<feature type="transmembrane region" description="Helical" evidence="5">
    <location>
        <begin position="86"/>
        <end position="103"/>
    </location>
</feature>
<feature type="transmembrane region" description="Helical" evidence="5">
    <location>
        <begin position="143"/>
        <end position="162"/>
    </location>
</feature>
<dbReference type="Proteomes" id="UP000612282">
    <property type="component" value="Unassembled WGS sequence"/>
</dbReference>